<dbReference type="CDD" id="cd05144">
    <property type="entry name" value="RIO2_C"/>
    <property type="match status" value="1"/>
</dbReference>
<evidence type="ECO:0000256" key="6">
    <source>
        <dbReference type="ARBA" id="ARBA00022723"/>
    </source>
</evidence>
<comment type="cofactor">
    <cofactor evidence="1">
        <name>Mg(2+)</name>
        <dbReference type="ChEBI" id="CHEBI:18420"/>
    </cofactor>
</comment>
<dbReference type="EC" id="2.7.11.1" evidence="3"/>
<keyword evidence="7" id="KW-0547">Nucleotide-binding</keyword>
<dbReference type="InterPro" id="IPR036388">
    <property type="entry name" value="WH-like_DNA-bd_sf"/>
</dbReference>
<dbReference type="GeneID" id="7052303"/>
<dbReference type="OrthoDB" id="10258631at2759"/>
<feature type="domain" description="RIO kinase" evidence="16">
    <location>
        <begin position="66"/>
        <end position="291"/>
    </location>
</feature>
<name>B6JYF6_SCHJY</name>
<evidence type="ECO:0000256" key="1">
    <source>
        <dbReference type="ARBA" id="ARBA00001946"/>
    </source>
</evidence>
<dbReference type="PROSITE" id="PS01245">
    <property type="entry name" value="RIO1"/>
    <property type="match status" value="1"/>
</dbReference>
<dbReference type="Proteomes" id="UP000001744">
    <property type="component" value="Unassembled WGS sequence"/>
</dbReference>
<evidence type="ECO:0000256" key="5">
    <source>
        <dbReference type="ARBA" id="ARBA00022679"/>
    </source>
</evidence>
<dbReference type="AlphaFoldDB" id="B6JYF6"/>
<dbReference type="InterPro" id="IPR018934">
    <property type="entry name" value="RIO_dom"/>
</dbReference>
<evidence type="ECO:0000256" key="4">
    <source>
        <dbReference type="ARBA" id="ARBA00022527"/>
    </source>
</evidence>
<dbReference type="JaponicusDB" id="SJAG_01618">
    <property type="gene designation" value="rio2"/>
</dbReference>
<dbReference type="FunFam" id="1.10.10.10:FF:000053">
    <property type="entry name" value="Serine/threonine-protein kinase RIO2"/>
    <property type="match status" value="1"/>
</dbReference>
<dbReference type="Pfam" id="PF09202">
    <property type="entry name" value="Rio2_N"/>
    <property type="match status" value="1"/>
</dbReference>
<dbReference type="PANTHER" id="PTHR45852:SF1">
    <property type="entry name" value="SERINE_THREONINE-PROTEIN KINASE RIO2"/>
    <property type="match status" value="1"/>
</dbReference>
<comment type="catalytic activity">
    <reaction evidence="11">
        <text>L-threonyl-[protein] + ATP = O-phospho-L-threonyl-[protein] + ADP + H(+)</text>
        <dbReference type="Rhea" id="RHEA:46608"/>
        <dbReference type="Rhea" id="RHEA-COMP:11060"/>
        <dbReference type="Rhea" id="RHEA-COMP:11605"/>
        <dbReference type="ChEBI" id="CHEBI:15378"/>
        <dbReference type="ChEBI" id="CHEBI:30013"/>
        <dbReference type="ChEBI" id="CHEBI:30616"/>
        <dbReference type="ChEBI" id="CHEBI:61977"/>
        <dbReference type="ChEBI" id="CHEBI:456216"/>
        <dbReference type="EC" id="2.7.11.1"/>
    </reaction>
</comment>
<sequence length="348" mass="39937">MVNLNIKAMRYLSPEDFRTLTAVEMGSRNHEVVPSSMITQLAKLRGGSCTKSLSVLNMTKLIARMPKSNYDGYRLTYAGYDYLALKALTKRASVYAVGNQIGVGKESDVYVVSDQKGKQYILKIHRLGRICFRSVKNNRDYLRNRKTGSWMYLSRLAAAKEFAFMKILHEHGFPVPTPIDYSRHCIIMDLVDAFPLRAIEKVLDPEALYTKLMGLIVRLARHGLIHGDFNEFNILVYESGEPIIIDFPQMVSTSHADAKYYFDRDVECIVHFFAKVLKFEGPVPKWEDVMAMEKLEALDLLAEASGFNKKQAKELERYRENQRKMQEEGAEEVDEFEGEVDDDDEDEE</sequence>
<dbReference type="InterPro" id="IPR015285">
    <property type="entry name" value="RIO2_wHTH_N"/>
</dbReference>
<evidence type="ECO:0000256" key="11">
    <source>
        <dbReference type="ARBA" id="ARBA00047899"/>
    </source>
</evidence>
<dbReference type="GO" id="GO:0004672">
    <property type="term" value="F:protein kinase activity"/>
    <property type="evidence" value="ECO:0000318"/>
    <property type="project" value="GO_Central"/>
</dbReference>
<proteinExistence type="inferred from homology"/>
<dbReference type="InterPro" id="IPR018935">
    <property type="entry name" value="RIO_kinase_CS"/>
</dbReference>
<evidence type="ECO:0000256" key="8">
    <source>
        <dbReference type="ARBA" id="ARBA00022777"/>
    </source>
</evidence>
<reference evidence="17 19" key="1">
    <citation type="journal article" date="2011" name="Science">
        <title>Comparative functional genomics of the fission yeasts.</title>
        <authorList>
            <person name="Rhind N."/>
            <person name="Chen Z."/>
            <person name="Yassour M."/>
            <person name="Thompson D.A."/>
            <person name="Haas B.J."/>
            <person name="Habib N."/>
            <person name="Wapinski I."/>
            <person name="Roy S."/>
            <person name="Lin M.F."/>
            <person name="Heiman D.I."/>
            <person name="Young S.K."/>
            <person name="Furuya K."/>
            <person name="Guo Y."/>
            <person name="Pidoux A."/>
            <person name="Chen H.M."/>
            <person name="Robbertse B."/>
            <person name="Goldberg J.M."/>
            <person name="Aoki K."/>
            <person name="Bayne E.H."/>
            <person name="Berlin A.M."/>
            <person name="Desjardins C.A."/>
            <person name="Dobbs E."/>
            <person name="Dukaj L."/>
            <person name="Fan L."/>
            <person name="FitzGerald M.G."/>
            <person name="French C."/>
            <person name="Gujja S."/>
            <person name="Hansen K."/>
            <person name="Keifenheim D."/>
            <person name="Levin J.Z."/>
            <person name="Mosher R.A."/>
            <person name="Mueller C.A."/>
            <person name="Pfiffner J."/>
            <person name="Priest M."/>
            <person name="Russ C."/>
            <person name="Smialowska A."/>
            <person name="Swoboda P."/>
            <person name="Sykes S.M."/>
            <person name="Vaughn M."/>
            <person name="Vengrova S."/>
            <person name="Yoder R."/>
            <person name="Zeng Q."/>
            <person name="Allshire R."/>
            <person name="Baulcombe D."/>
            <person name="Birren B.W."/>
            <person name="Brown W."/>
            <person name="Ekwall K."/>
            <person name="Kellis M."/>
            <person name="Leatherwood J."/>
            <person name="Levin H."/>
            <person name="Margalit H."/>
            <person name="Martienssen R."/>
            <person name="Nieduszynski C.A."/>
            <person name="Spatafora J.W."/>
            <person name="Friedman N."/>
            <person name="Dalgaard J.Z."/>
            <person name="Baumann P."/>
            <person name="Niki H."/>
            <person name="Regev A."/>
            <person name="Nusbaum C."/>
        </authorList>
    </citation>
    <scope>NUCLEOTIDE SEQUENCE [LARGE SCALE GENOMIC DNA]</scope>
    <source>
        <strain evidence="19">yFS275 / FY16936</strain>
    </source>
</reference>
<feature type="region of interest" description="Disordered" evidence="15">
    <location>
        <begin position="318"/>
        <end position="348"/>
    </location>
</feature>
<dbReference type="InterPro" id="IPR036390">
    <property type="entry name" value="WH_DNA-bd_sf"/>
</dbReference>
<dbReference type="eggNOG" id="KOG2268">
    <property type="taxonomic scope" value="Eukaryota"/>
</dbReference>
<evidence type="ECO:0000313" key="19">
    <source>
        <dbReference type="Proteomes" id="UP000001744"/>
    </source>
</evidence>
<feature type="compositionally biased region" description="Acidic residues" evidence="15">
    <location>
        <begin position="328"/>
        <end position="348"/>
    </location>
</feature>
<evidence type="ECO:0000256" key="12">
    <source>
        <dbReference type="ARBA" id="ARBA00048679"/>
    </source>
</evidence>
<protein>
    <recommendedName>
        <fullName evidence="13">Serine/threonine-protein kinase RIO2</fullName>
        <ecNumber evidence="3">2.7.11.1</ecNumber>
    </recommendedName>
    <alternativeName>
        <fullName evidence="14">Serine/threonine-protein kinase rio2</fullName>
    </alternativeName>
</protein>
<dbReference type="VEuPathDB" id="FungiDB:SJAG_01618"/>
<dbReference type="SUPFAM" id="SSF56112">
    <property type="entry name" value="Protein kinase-like (PK-like)"/>
    <property type="match status" value="1"/>
</dbReference>
<keyword evidence="8 17" id="KW-0418">Kinase</keyword>
<evidence type="ECO:0000256" key="3">
    <source>
        <dbReference type="ARBA" id="ARBA00012513"/>
    </source>
</evidence>
<dbReference type="FunFam" id="3.30.200.20:FF:000052">
    <property type="entry name" value="Serine/threonine-protein kinase RIO2"/>
    <property type="match status" value="1"/>
</dbReference>
<dbReference type="HOGENOM" id="CLU_018693_0_0_1"/>
<gene>
    <name evidence="18" type="primary">rio2</name>
    <name evidence="17" type="ORF">SJAG_01618</name>
</gene>
<evidence type="ECO:0000256" key="7">
    <source>
        <dbReference type="ARBA" id="ARBA00022741"/>
    </source>
</evidence>
<evidence type="ECO:0000256" key="14">
    <source>
        <dbReference type="ARBA" id="ARBA00068837"/>
    </source>
</evidence>
<dbReference type="GO" id="GO:0030688">
    <property type="term" value="C:preribosome, small subunit precursor"/>
    <property type="evidence" value="ECO:0000318"/>
    <property type="project" value="GO_Central"/>
</dbReference>
<evidence type="ECO:0000256" key="13">
    <source>
        <dbReference type="ARBA" id="ARBA00068353"/>
    </source>
</evidence>
<keyword evidence="9" id="KW-0067">ATP-binding</keyword>
<dbReference type="PANTHER" id="PTHR45852">
    <property type="entry name" value="SER/THR-PROTEIN KINASE RIO2"/>
    <property type="match status" value="1"/>
</dbReference>
<dbReference type="OMA" id="GYTNFRE"/>
<dbReference type="InterPro" id="IPR011009">
    <property type="entry name" value="Kinase-like_dom_sf"/>
</dbReference>
<dbReference type="GO" id="GO:0046830">
    <property type="term" value="P:positive regulation of RNA import into nucleus"/>
    <property type="evidence" value="ECO:0007669"/>
    <property type="project" value="EnsemblFungi"/>
</dbReference>
<dbReference type="SMART" id="SM00090">
    <property type="entry name" value="RIO"/>
    <property type="match status" value="1"/>
</dbReference>
<organism evidence="17 19">
    <name type="scientific">Schizosaccharomyces japonicus (strain yFS275 / FY16936)</name>
    <name type="common">Fission yeast</name>
    <dbReference type="NCBI Taxonomy" id="402676"/>
    <lineage>
        <taxon>Eukaryota</taxon>
        <taxon>Fungi</taxon>
        <taxon>Dikarya</taxon>
        <taxon>Ascomycota</taxon>
        <taxon>Taphrinomycotina</taxon>
        <taxon>Schizosaccharomycetes</taxon>
        <taxon>Schizosaccharomycetales</taxon>
        <taxon>Schizosaccharomycetaceae</taxon>
        <taxon>Schizosaccharomyces</taxon>
    </lineage>
</organism>
<keyword evidence="4" id="KW-0723">Serine/threonine-protein kinase</keyword>
<dbReference type="STRING" id="402676.B6JYF6"/>
<dbReference type="GO" id="GO:0005634">
    <property type="term" value="C:nucleus"/>
    <property type="evidence" value="ECO:0000318"/>
    <property type="project" value="GO_Central"/>
</dbReference>
<dbReference type="GO" id="GO:0005829">
    <property type="term" value="C:cytosol"/>
    <property type="evidence" value="ECO:0000318"/>
    <property type="project" value="GO_Central"/>
</dbReference>
<evidence type="ECO:0000256" key="2">
    <source>
        <dbReference type="ARBA" id="ARBA00009196"/>
    </source>
</evidence>
<evidence type="ECO:0000259" key="16">
    <source>
        <dbReference type="SMART" id="SM00090"/>
    </source>
</evidence>
<accession>B6JYF6</accession>
<comment type="catalytic activity">
    <reaction evidence="12">
        <text>L-seryl-[protein] + ATP = O-phospho-L-seryl-[protein] + ADP + H(+)</text>
        <dbReference type="Rhea" id="RHEA:17989"/>
        <dbReference type="Rhea" id="RHEA-COMP:9863"/>
        <dbReference type="Rhea" id="RHEA-COMP:11604"/>
        <dbReference type="ChEBI" id="CHEBI:15378"/>
        <dbReference type="ChEBI" id="CHEBI:29999"/>
        <dbReference type="ChEBI" id="CHEBI:30616"/>
        <dbReference type="ChEBI" id="CHEBI:83421"/>
        <dbReference type="ChEBI" id="CHEBI:456216"/>
        <dbReference type="EC" id="2.7.11.1"/>
    </reaction>
</comment>
<dbReference type="GO" id="GO:0004674">
    <property type="term" value="F:protein serine/threonine kinase activity"/>
    <property type="evidence" value="ECO:0007669"/>
    <property type="project" value="UniProtKB-KW"/>
</dbReference>
<dbReference type="Gene3D" id="1.10.10.10">
    <property type="entry name" value="Winged helix-like DNA-binding domain superfamily/Winged helix DNA-binding domain"/>
    <property type="match status" value="1"/>
</dbReference>
<dbReference type="Gene3D" id="3.30.200.20">
    <property type="entry name" value="Phosphorylase Kinase, domain 1"/>
    <property type="match status" value="1"/>
</dbReference>
<keyword evidence="6" id="KW-0479">Metal-binding</keyword>
<dbReference type="GO" id="GO:0000462">
    <property type="term" value="P:maturation of SSU-rRNA from tricistronic rRNA transcript (SSU-rRNA, 5.8S rRNA, LSU-rRNA)"/>
    <property type="evidence" value="ECO:0007669"/>
    <property type="project" value="EnsemblFungi"/>
</dbReference>
<dbReference type="InterPro" id="IPR000687">
    <property type="entry name" value="RIO_kinase"/>
</dbReference>
<dbReference type="SUPFAM" id="SSF46785">
    <property type="entry name" value="Winged helix' DNA-binding domain"/>
    <property type="match status" value="1"/>
</dbReference>
<keyword evidence="19" id="KW-1185">Reference proteome</keyword>
<dbReference type="GO" id="GO:0030490">
    <property type="term" value="P:maturation of SSU-rRNA"/>
    <property type="evidence" value="ECO:0000318"/>
    <property type="project" value="GO_Central"/>
</dbReference>
<dbReference type="RefSeq" id="XP_002172867.1">
    <property type="nucleotide sequence ID" value="XM_002172831.2"/>
</dbReference>
<evidence type="ECO:0000256" key="10">
    <source>
        <dbReference type="ARBA" id="ARBA00022842"/>
    </source>
</evidence>
<dbReference type="Pfam" id="PF01163">
    <property type="entry name" value="RIO1"/>
    <property type="match status" value="1"/>
</dbReference>
<feature type="compositionally biased region" description="Basic and acidic residues" evidence="15">
    <location>
        <begin position="318"/>
        <end position="327"/>
    </location>
</feature>
<dbReference type="EMBL" id="KE651168">
    <property type="protein sequence ID" value="EEB06574.1"/>
    <property type="molecule type" value="Genomic_DNA"/>
</dbReference>
<evidence type="ECO:0000313" key="18">
    <source>
        <dbReference type="JaponicusDB" id="SJAG_01618"/>
    </source>
</evidence>
<dbReference type="InterPro" id="IPR030484">
    <property type="entry name" value="Rio2"/>
</dbReference>
<keyword evidence="5" id="KW-0808">Transferase</keyword>
<evidence type="ECO:0000256" key="15">
    <source>
        <dbReference type="SAM" id="MobiDB-lite"/>
    </source>
</evidence>
<evidence type="ECO:0000313" key="17">
    <source>
        <dbReference type="EMBL" id="EEB06574.1"/>
    </source>
</evidence>
<evidence type="ECO:0000256" key="9">
    <source>
        <dbReference type="ARBA" id="ARBA00022840"/>
    </source>
</evidence>
<keyword evidence="10" id="KW-0460">Magnesium</keyword>
<dbReference type="GO" id="GO:0005524">
    <property type="term" value="F:ATP binding"/>
    <property type="evidence" value="ECO:0007669"/>
    <property type="project" value="UniProtKB-KW"/>
</dbReference>
<dbReference type="GO" id="GO:0046872">
    <property type="term" value="F:metal ion binding"/>
    <property type="evidence" value="ECO:0007669"/>
    <property type="project" value="UniProtKB-KW"/>
</dbReference>
<dbReference type="Gene3D" id="1.10.510.10">
    <property type="entry name" value="Transferase(Phosphotransferase) domain 1"/>
    <property type="match status" value="1"/>
</dbReference>
<comment type="similarity">
    <text evidence="2">Belongs to the protein kinase superfamily. RIO-type Ser/Thr kinase family.</text>
</comment>